<dbReference type="PANTHER" id="PTHR11523:SF28">
    <property type="entry name" value="NA_K-ATPASE BETA SUBUNIT ISOFORM 4-RELATED"/>
    <property type="match status" value="1"/>
</dbReference>
<keyword evidence="10" id="KW-1185">Reference proteome</keyword>
<evidence type="ECO:0000256" key="1">
    <source>
        <dbReference type="ARBA" id="ARBA00004606"/>
    </source>
</evidence>
<protein>
    <recommendedName>
        <fullName evidence="11">Sodium/potassium-transporting ATPase subunit beta-1-like</fullName>
    </recommendedName>
</protein>
<dbReference type="InterPro" id="IPR000402">
    <property type="entry name" value="Na/K_ATPase_sub_beta"/>
</dbReference>
<feature type="region of interest" description="Disordered" evidence="7">
    <location>
        <begin position="84"/>
        <end position="109"/>
    </location>
</feature>
<dbReference type="GO" id="GO:0030007">
    <property type="term" value="P:intracellular potassium ion homeostasis"/>
    <property type="evidence" value="ECO:0007669"/>
    <property type="project" value="TreeGrafter"/>
</dbReference>
<dbReference type="Gene3D" id="2.60.40.1660">
    <property type="entry name" value="Na, k-atpase alpha subunit"/>
    <property type="match status" value="1"/>
</dbReference>
<proteinExistence type="inferred from homology"/>
<dbReference type="EMBL" id="MNPL01009403">
    <property type="protein sequence ID" value="OQR73739.1"/>
    <property type="molecule type" value="Genomic_DNA"/>
</dbReference>
<organism evidence="9 10">
    <name type="scientific">Tropilaelaps mercedesae</name>
    <dbReference type="NCBI Taxonomy" id="418985"/>
    <lineage>
        <taxon>Eukaryota</taxon>
        <taxon>Metazoa</taxon>
        <taxon>Ecdysozoa</taxon>
        <taxon>Arthropoda</taxon>
        <taxon>Chelicerata</taxon>
        <taxon>Arachnida</taxon>
        <taxon>Acari</taxon>
        <taxon>Parasitiformes</taxon>
        <taxon>Mesostigmata</taxon>
        <taxon>Gamasina</taxon>
        <taxon>Dermanyssoidea</taxon>
        <taxon>Laelapidae</taxon>
        <taxon>Tropilaelaps</taxon>
    </lineage>
</organism>
<dbReference type="PANTHER" id="PTHR11523">
    <property type="entry name" value="SODIUM/POTASSIUM-DEPENDENT ATPASE BETA SUBUNIT"/>
    <property type="match status" value="1"/>
</dbReference>
<keyword evidence="5 8" id="KW-1133">Transmembrane helix</keyword>
<evidence type="ECO:0000256" key="4">
    <source>
        <dbReference type="ARBA" id="ARBA00022968"/>
    </source>
</evidence>
<dbReference type="GO" id="GO:0036376">
    <property type="term" value="P:sodium ion export across plasma membrane"/>
    <property type="evidence" value="ECO:0007669"/>
    <property type="project" value="TreeGrafter"/>
</dbReference>
<feature type="compositionally biased region" description="Polar residues" evidence="7">
    <location>
        <begin position="183"/>
        <end position="193"/>
    </location>
</feature>
<evidence type="ECO:0000313" key="9">
    <source>
        <dbReference type="EMBL" id="OQR73739.1"/>
    </source>
</evidence>
<dbReference type="AlphaFoldDB" id="A0A1V9XJS7"/>
<feature type="transmembrane region" description="Helical" evidence="8">
    <location>
        <begin position="298"/>
        <end position="324"/>
    </location>
</feature>
<gene>
    <name evidence="9" type="ORF">BIW11_09554</name>
</gene>
<feature type="compositionally biased region" description="Basic residues" evidence="7">
    <location>
        <begin position="196"/>
        <end position="207"/>
    </location>
</feature>
<keyword evidence="4" id="KW-0735">Signal-anchor</keyword>
<feature type="region of interest" description="Disordered" evidence="7">
    <location>
        <begin position="144"/>
        <end position="163"/>
    </location>
</feature>
<dbReference type="GO" id="GO:1990573">
    <property type="term" value="P:potassium ion import across plasma membrane"/>
    <property type="evidence" value="ECO:0007669"/>
    <property type="project" value="TreeGrafter"/>
</dbReference>
<evidence type="ECO:0000256" key="5">
    <source>
        <dbReference type="ARBA" id="ARBA00022989"/>
    </source>
</evidence>
<dbReference type="STRING" id="418985.A0A1V9XJS7"/>
<keyword evidence="6 8" id="KW-0472">Membrane</keyword>
<comment type="similarity">
    <text evidence="2">Belongs to the X(+)/potassium ATPases subunit beta family.</text>
</comment>
<dbReference type="Proteomes" id="UP000192247">
    <property type="component" value="Unassembled WGS sequence"/>
</dbReference>
<dbReference type="OrthoDB" id="5912413at2759"/>
<feature type="region of interest" description="Disordered" evidence="7">
    <location>
        <begin position="183"/>
        <end position="207"/>
    </location>
</feature>
<evidence type="ECO:0000256" key="6">
    <source>
        <dbReference type="ARBA" id="ARBA00023136"/>
    </source>
</evidence>
<dbReference type="GO" id="GO:0005890">
    <property type="term" value="C:sodium:potassium-exchanging ATPase complex"/>
    <property type="evidence" value="ECO:0007669"/>
    <property type="project" value="InterPro"/>
</dbReference>
<evidence type="ECO:0000256" key="3">
    <source>
        <dbReference type="ARBA" id="ARBA00022692"/>
    </source>
</evidence>
<dbReference type="InterPro" id="IPR038702">
    <property type="entry name" value="Na/K_ATPase_sub_beta_sf"/>
</dbReference>
<evidence type="ECO:0000256" key="7">
    <source>
        <dbReference type="SAM" id="MobiDB-lite"/>
    </source>
</evidence>
<comment type="caution">
    <text evidence="9">The sequence shown here is derived from an EMBL/GenBank/DDBJ whole genome shotgun (WGS) entry which is preliminary data.</text>
</comment>
<evidence type="ECO:0000313" key="10">
    <source>
        <dbReference type="Proteomes" id="UP000192247"/>
    </source>
</evidence>
<dbReference type="GO" id="GO:0006883">
    <property type="term" value="P:intracellular sodium ion homeostasis"/>
    <property type="evidence" value="ECO:0007669"/>
    <property type="project" value="TreeGrafter"/>
</dbReference>
<dbReference type="InParanoid" id="A0A1V9XJS7"/>
<name>A0A1V9XJS7_9ACAR</name>
<comment type="subcellular location">
    <subcellularLocation>
        <location evidence="1">Membrane</location>
        <topology evidence="1">Single-pass type II membrane protein</topology>
    </subcellularLocation>
</comment>
<reference evidence="9 10" key="1">
    <citation type="journal article" date="2017" name="Gigascience">
        <title>Draft genome of the honey bee ectoparasitic mite, Tropilaelaps mercedesae, is shaped by the parasitic life history.</title>
        <authorList>
            <person name="Dong X."/>
            <person name="Armstrong S.D."/>
            <person name="Xia D."/>
            <person name="Makepeace B.L."/>
            <person name="Darby A.C."/>
            <person name="Kadowaki T."/>
        </authorList>
    </citation>
    <scope>NUCLEOTIDE SEQUENCE [LARGE SCALE GENOMIC DNA]</scope>
    <source>
        <strain evidence="9">Wuxi-XJTLU</strain>
    </source>
</reference>
<evidence type="ECO:0000256" key="8">
    <source>
        <dbReference type="SAM" id="Phobius"/>
    </source>
</evidence>
<dbReference type="GO" id="GO:0001671">
    <property type="term" value="F:ATPase activator activity"/>
    <property type="evidence" value="ECO:0007669"/>
    <property type="project" value="TreeGrafter"/>
</dbReference>
<evidence type="ECO:0000256" key="2">
    <source>
        <dbReference type="ARBA" id="ARBA00005876"/>
    </source>
</evidence>
<keyword evidence="3 8" id="KW-0812">Transmembrane</keyword>
<dbReference type="Pfam" id="PF00287">
    <property type="entry name" value="Na_K-ATPase"/>
    <property type="match status" value="1"/>
</dbReference>
<feature type="compositionally biased region" description="Basic residues" evidence="7">
    <location>
        <begin position="100"/>
        <end position="109"/>
    </location>
</feature>
<sequence>MGLRTLYGRAEEDSLVRFFRPGSDLHVRLVGRWFRVLVSTRLGGLLLGPSSIDLLCRCRLGRTMTGGSAALAVMRKLRPLQLVLPPPPAHHHPNSSSSHWGRKGRPPSRRRLQAHPIITSTMAEADIMGGTSLVTEAITVATEATPHSPGHRQPLSHPTRTTRQVATIHRVDFSRLRTQRTIQPLGTDGNSGTCIRRPHASGRHPPPIRRVRWQLHSKQRKIQMVEVSPTNIIYHPITTLLRPEKVTSPRRLCFQVTPPCTDLELLDAWPGRSDDPGARNFCCSRSCLSTSRKGVLRWLRICCSVLTVLILIAAVAGLVIFYPLGGAQLLELKSYHGLNRFLRLHPTPKGKQLLIHYKHGASEGEALDWRTLVRELDDLLAKYDLDRALGDPNLTDCSSARPQTKRPDRHKQCLFDIRHIDRYSRLGLHGPSLDFAIRQYPYASIWKCLCSAYGVRHVRTQTHVASAFFARFCGQRFDRECSSENNYGYDRGKPCVFLQFSSARDFQPRVVEGSDTVAVDCFGNTVVDQENMGSLVYTPDPGYKLVYFPAGPSPPYMPPLIAVQFVQPTVGVAIGVTCTIYSSPGDAGSGPGAVGNASRDPVDYWDRKQVHFNLLIE</sequence>
<evidence type="ECO:0008006" key="11">
    <source>
        <dbReference type="Google" id="ProtNLM"/>
    </source>
</evidence>
<accession>A0A1V9XJS7</accession>